<dbReference type="SUPFAM" id="SSF56112">
    <property type="entry name" value="Protein kinase-like (PK-like)"/>
    <property type="match status" value="1"/>
</dbReference>
<dbReference type="GO" id="GO:0004674">
    <property type="term" value="F:protein serine/threonine kinase activity"/>
    <property type="evidence" value="ECO:0007669"/>
    <property type="project" value="UniProtKB-KW"/>
</dbReference>
<dbReference type="InterPro" id="IPR051852">
    <property type="entry name" value="Alpha-type_PK"/>
</dbReference>
<dbReference type="AlphaFoldDB" id="A0A6S7I1U4"/>
<dbReference type="InterPro" id="IPR004166">
    <property type="entry name" value="a-kinase_dom"/>
</dbReference>
<dbReference type="CDD" id="cd04515">
    <property type="entry name" value="Alpha_kinase"/>
    <property type="match status" value="1"/>
</dbReference>
<evidence type="ECO:0000313" key="7">
    <source>
        <dbReference type="Proteomes" id="UP001152795"/>
    </source>
</evidence>
<sequence>MQAYRADFARFINSKMADRKRTWASFKNQMKAKRLKNTGKNINKTGKHNILDRKELVVQRLSAEVSGKAQKYTRVGPREFVTYQDGELTVEGIKEACERHFALEDMSCDILASDQGPSCTSMEHIPDLKVIHVRFINETSKLKKDEKSCNHQPRHVSSVPSVLVSDRGNHENEIPYSSTRKSYPKSLSVSQMIKLGKTLKPDAAGKIFDIYSFNLETMTWDCIPQKVEFIIEDDVLGSGGFRTAYKATSSYSGYNHTPWVVKKYLDHVKKEIKEDLRLSMEEHTKKIVQMHALAKNTASQLTKKVKEEGLTTQYGETLKFKDVFFAKVDEECVTLEEFIEGDFVKYINNTGKACVPDSDIIGQKAQCLAHFSYEKSKSELMILDIQGSGHMLFDPEIATADLIKDREVLFCAGNLTEIAINEFISHHSCNEFCRLIGLKVLES</sequence>
<keyword evidence="7" id="KW-1185">Reference proteome</keyword>
<evidence type="ECO:0000256" key="1">
    <source>
        <dbReference type="ARBA" id="ARBA00022527"/>
    </source>
</evidence>
<proteinExistence type="predicted"/>
<organism evidence="6 7">
    <name type="scientific">Paramuricea clavata</name>
    <name type="common">Red gorgonian</name>
    <name type="synonym">Violescent sea-whip</name>
    <dbReference type="NCBI Taxonomy" id="317549"/>
    <lineage>
        <taxon>Eukaryota</taxon>
        <taxon>Metazoa</taxon>
        <taxon>Cnidaria</taxon>
        <taxon>Anthozoa</taxon>
        <taxon>Octocorallia</taxon>
        <taxon>Malacalcyonacea</taxon>
        <taxon>Plexauridae</taxon>
        <taxon>Paramuricea</taxon>
    </lineage>
</organism>
<gene>
    <name evidence="6" type="ORF">PACLA_8A012758</name>
</gene>
<keyword evidence="5" id="KW-0067">ATP-binding</keyword>
<evidence type="ECO:0000256" key="5">
    <source>
        <dbReference type="ARBA" id="ARBA00022840"/>
    </source>
</evidence>
<dbReference type="InterPro" id="IPR011009">
    <property type="entry name" value="Kinase-like_dom_sf"/>
</dbReference>
<protein>
    <submittedName>
        <fullName evidence="6">Transient receptor potential cation channel subfamily M member 6-like</fullName>
    </submittedName>
</protein>
<name>A0A6S7I1U4_PARCT</name>
<dbReference type="OrthoDB" id="5987862at2759"/>
<reference evidence="6" key="1">
    <citation type="submission" date="2020-04" db="EMBL/GenBank/DDBJ databases">
        <authorList>
            <person name="Alioto T."/>
            <person name="Alioto T."/>
            <person name="Gomez Garrido J."/>
        </authorList>
    </citation>
    <scope>NUCLEOTIDE SEQUENCE</scope>
    <source>
        <strain evidence="6">A484AB</strain>
    </source>
</reference>
<accession>A0A6S7I1U4</accession>
<dbReference type="EMBL" id="CACRXK020006944">
    <property type="protein sequence ID" value="CAB4010889.1"/>
    <property type="molecule type" value="Genomic_DNA"/>
</dbReference>
<evidence type="ECO:0000256" key="3">
    <source>
        <dbReference type="ARBA" id="ARBA00022741"/>
    </source>
</evidence>
<dbReference type="Gene3D" id="3.20.200.10">
    <property type="entry name" value="MHCK/EF2 kinase"/>
    <property type="match status" value="1"/>
</dbReference>
<keyword evidence="6" id="KW-0675">Receptor</keyword>
<keyword evidence="3" id="KW-0547">Nucleotide-binding</keyword>
<dbReference type="SMART" id="SM00811">
    <property type="entry name" value="Alpha_kinase"/>
    <property type="match status" value="1"/>
</dbReference>
<dbReference type="Pfam" id="PF02816">
    <property type="entry name" value="Alpha_kinase"/>
    <property type="match status" value="1"/>
</dbReference>
<dbReference type="PANTHER" id="PTHR45992">
    <property type="entry name" value="EUKARYOTIC ELONGATION FACTOR 2 KINASE-RELATED"/>
    <property type="match status" value="1"/>
</dbReference>
<keyword evidence="4" id="KW-0418">Kinase</keyword>
<evidence type="ECO:0000256" key="4">
    <source>
        <dbReference type="ARBA" id="ARBA00022777"/>
    </source>
</evidence>
<keyword evidence="2" id="KW-0808">Transferase</keyword>
<evidence type="ECO:0000313" key="6">
    <source>
        <dbReference type="EMBL" id="CAB4010889.1"/>
    </source>
</evidence>
<comment type="caution">
    <text evidence="6">The sequence shown here is derived from an EMBL/GenBank/DDBJ whole genome shotgun (WGS) entry which is preliminary data.</text>
</comment>
<dbReference type="GO" id="GO:0005524">
    <property type="term" value="F:ATP binding"/>
    <property type="evidence" value="ECO:0007669"/>
    <property type="project" value="UniProtKB-KW"/>
</dbReference>
<evidence type="ECO:0000256" key="2">
    <source>
        <dbReference type="ARBA" id="ARBA00022679"/>
    </source>
</evidence>
<keyword evidence="1" id="KW-0723">Serine/threonine-protein kinase</keyword>
<dbReference type="Proteomes" id="UP001152795">
    <property type="component" value="Unassembled WGS sequence"/>
</dbReference>
<dbReference type="PROSITE" id="PS51158">
    <property type="entry name" value="ALPHA_KINASE"/>
    <property type="match status" value="1"/>
</dbReference>